<organism evidence="4 5">
    <name type="scientific">Microbacterium hatanonis</name>
    <dbReference type="NCBI Taxonomy" id="404366"/>
    <lineage>
        <taxon>Bacteria</taxon>
        <taxon>Bacillati</taxon>
        <taxon>Actinomycetota</taxon>
        <taxon>Actinomycetes</taxon>
        <taxon>Micrococcales</taxon>
        <taxon>Microbacteriaceae</taxon>
        <taxon>Microbacterium</taxon>
    </lineage>
</organism>
<dbReference type="AlphaFoldDB" id="A0A5C8HWD4"/>
<dbReference type="RefSeq" id="WP_147894809.1">
    <property type="nucleotide sequence ID" value="NZ_BAAANR010000001.1"/>
</dbReference>
<keyword evidence="2" id="KW-0472">Membrane</keyword>
<gene>
    <name evidence="4" type="ORF">FVP77_11865</name>
</gene>
<dbReference type="PROSITE" id="PS51318">
    <property type="entry name" value="TAT"/>
    <property type="match status" value="1"/>
</dbReference>
<proteinExistence type="predicted"/>
<dbReference type="EMBL" id="VRSV01000002">
    <property type="protein sequence ID" value="TXK09602.1"/>
    <property type="molecule type" value="Genomic_DNA"/>
</dbReference>
<dbReference type="Pfam" id="PF19516">
    <property type="entry name" value="DUF6049"/>
    <property type="match status" value="1"/>
</dbReference>
<feature type="compositionally biased region" description="Low complexity" evidence="1">
    <location>
        <begin position="298"/>
        <end position="316"/>
    </location>
</feature>
<dbReference type="InterPro" id="IPR006311">
    <property type="entry name" value="TAT_signal"/>
</dbReference>
<dbReference type="OrthoDB" id="4985746at2"/>
<sequence>MIETPHVPRVRASRRRPLRRLAATGAILALVLGGAVPAFAAATPEPTATAAPAPALTLVPADNGVLAPGADLAVTVSLTAGGGPSTVSLAIGAQPLADRAALTRWTGGERDGVDVADVGSVAIDAQGTTGSASAPIRVAAANPALLDRPAGVYPIVATTTTASGATLVSTSAVVVLGPRAPVSIGVVVPITGPAISRGLLTSDALAELTAADGDLTAQLDAVAGTTAILAIDPAIPAAIRVLGDAAPGTARAWLDRLMNLPNSRFALQFGDADLATQVQAGLTDPLDPLSLVSYVPDGTTPETPTPTPTTTESGTAATVAPTDIGDARGNVYWPATGTAGPSVAATLGALGTAEEPALTLVPSSSTSAGAGGARVGARVDSPASALLAYDSTISDLLRTASDANDSVQRDASLAQATAQIAFVDASTPLLVTVDRGTDRSRSNLRATILAATGAPGAVPATLDEIVASPATAAVEITDAPADDARVADLTTLLAEEQTIGRFATILDDPTLLTGRQRAEILQLLSTAWRADAAAAQAAVADHRSATTATLDSVGILASDVNLLSYGADYRPYVRNGLPWPINVTLIAQPNNPRLIVQTRTDATSLPADSNTRVAVPVEAQIANGTVTVDMRLVSPTGEPIGTPTSIAVEVHADWENIGLAILGAALVIFVGAGIVRTVLRRRRAARATTENETEVSE</sequence>
<feature type="region of interest" description="Disordered" evidence="1">
    <location>
        <begin position="296"/>
        <end position="316"/>
    </location>
</feature>
<dbReference type="Proteomes" id="UP000321034">
    <property type="component" value="Unassembled WGS sequence"/>
</dbReference>
<feature type="signal peptide" evidence="3">
    <location>
        <begin position="1"/>
        <end position="40"/>
    </location>
</feature>
<name>A0A5C8HWD4_9MICO</name>
<feature type="transmembrane region" description="Helical" evidence="2">
    <location>
        <begin position="657"/>
        <end position="679"/>
    </location>
</feature>
<dbReference type="InterPro" id="IPR046112">
    <property type="entry name" value="DUF6049"/>
</dbReference>
<comment type="caution">
    <text evidence="4">The sequence shown here is derived from an EMBL/GenBank/DDBJ whole genome shotgun (WGS) entry which is preliminary data.</text>
</comment>
<evidence type="ECO:0000313" key="5">
    <source>
        <dbReference type="Proteomes" id="UP000321034"/>
    </source>
</evidence>
<evidence type="ECO:0000256" key="1">
    <source>
        <dbReference type="SAM" id="MobiDB-lite"/>
    </source>
</evidence>
<evidence type="ECO:0000256" key="3">
    <source>
        <dbReference type="SAM" id="SignalP"/>
    </source>
</evidence>
<keyword evidence="3" id="KW-0732">Signal</keyword>
<accession>A0A5C8HWD4</accession>
<reference evidence="4 5" key="1">
    <citation type="submission" date="2019-08" db="EMBL/GenBank/DDBJ databases">
        <authorList>
            <person name="Dong K."/>
        </authorList>
    </citation>
    <scope>NUCLEOTIDE SEQUENCE [LARGE SCALE GENOMIC DNA]</scope>
    <source>
        <strain evidence="4 5">JCM14558</strain>
    </source>
</reference>
<evidence type="ECO:0000256" key="2">
    <source>
        <dbReference type="SAM" id="Phobius"/>
    </source>
</evidence>
<protein>
    <recommendedName>
        <fullName evidence="6">2-oxoglutarate dehydrogenase</fullName>
    </recommendedName>
</protein>
<keyword evidence="5" id="KW-1185">Reference proteome</keyword>
<keyword evidence="2" id="KW-0812">Transmembrane</keyword>
<evidence type="ECO:0000313" key="4">
    <source>
        <dbReference type="EMBL" id="TXK09602.1"/>
    </source>
</evidence>
<keyword evidence="2" id="KW-1133">Transmembrane helix</keyword>
<evidence type="ECO:0008006" key="6">
    <source>
        <dbReference type="Google" id="ProtNLM"/>
    </source>
</evidence>
<feature type="chain" id="PRO_5023111341" description="2-oxoglutarate dehydrogenase" evidence="3">
    <location>
        <begin position="41"/>
        <end position="697"/>
    </location>
</feature>